<keyword evidence="2 7" id="KW-0436">Ligase</keyword>
<dbReference type="PRINTS" id="PR01042">
    <property type="entry name" value="TRNASYNTHASP"/>
</dbReference>
<sequence length="596" mass="66153">MIESLSGRKRTHRCGDLRPEHAGLHVRLMGWADRVRDHGGVLFLDLRDRYGVTQVVFRPEKLEPQMLERARAIGSEFVVLVEGQAGARPPGSENLELATGAMEVEAERVAILNVSRTPPFPLDGAGTAASEDLRLRYRYLDLRRESLKSNMIFRHNLVRSVREYLSDHGFLEIETPLLVKPTPEGARDYVVPARLHPGKFYALPQSPQLYKQILMVAGFDRYFQIARCLRDEDLRADRQPEFTQIDLEMSFVTEDDVFEVVEGTLRSIFTRDLGRELPVPFPRMTYEEAMARFGSDKPDLRIPFEIQDITEIAGASAFEVFRNAMAGAPKTRTCVLVLPGLATSSRREIDGFEAAAKQAGAAGLAWARVKGASLDGGVAKHFAGDLVSRLLEAIGGKDGDLLLIASGPRRLVQRVLGLLRTQIGNAVCKLDSQDFRFVWVHQFPLFEWNEASSSWGPAHHIFTMPLDSDLPHIESDPGRVRAQLYDLAANGNELASGSVRIHRKDIQETVMRVIGMKAEEAHLKFGFLLEAFEYGAPPHGGIALGLDRLVVLFHGGDSIRDAIAFPKTASAASLMDGAPAPIDPADLRELKIRIEP</sequence>
<dbReference type="CDD" id="cd00777">
    <property type="entry name" value="AspRS_core"/>
    <property type="match status" value="1"/>
</dbReference>
<dbReference type="Gene3D" id="3.30.930.10">
    <property type="entry name" value="Bira Bifunctional Protein, Domain 2"/>
    <property type="match status" value="1"/>
</dbReference>
<dbReference type="InterPro" id="IPR012340">
    <property type="entry name" value="NA-bd_OB-fold"/>
</dbReference>
<comment type="subunit">
    <text evidence="7">Homodimer.</text>
</comment>
<dbReference type="PROSITE" id="PS50862">
    <property type="entry name" value="AA_TRNA_LIGASE_II"/>
    <property type="match status" value="1"/>
</dbReference>
<keyword evidence="7" id="KW-0963">Cytoplasm</keyword>
<dbReference type="InterPro" id="IPR004365">
    <property type="entry name" value="NA-bd_OB_tRNA"/>
</dbReference>
<dbReference type="Pfam" id="PF02938">
    <property type="entry name" value="GAD"/>
    <property type="match status" value="1"/>
</dbReference>
<keyword evidence="5 7" id="KW-0648">Protein biosynthesis</keyword>
<accession>A0A538SYA9</accession>
<evidence type="ECO:0000313" key="9">
    <source>
        <dbReference type="EMBL" id="TMQ56378.1"/>
    </source>
</evidence>
<reference evidence="9 10" key="1">
    <citation type="journal article" date="2019" name="Nat. Microbiol.">
        <title>Mediterranean grassland soil C-N compound turnover is dependent on rainfall and depth, and is mediated by genomically divergent microorganisms.</title>
        <authorList>
            <person name="Diamond S."/>
            <person name="Andeer P.F."/>
            <person name="Li Z."/>
            <person name="Crits-Christoph A."/>
            <person name="Burstein D."/>
            <person name="Anantharaman K."/>
            <person name="Lane K.R."/>
            <person name="Thomas B.C."/>
            <person name="Pan C."/>
            <person name="Northen T.R."/>
            <person name="Banfield J.F."/>
        </authorList>
    </citation>
    <scope>NUCLEOTIDE SEQUENCE [LARGE SCALE GENOMIC DNA]</scope>
    <source>
        <strain evidence="9">WS_4</strain>
    </source>
</reference>
<comment type="similarity">
    <text evidence="1 7">Belongs to the class-II aminoacyl-tRNA synthetase family. Type 1 subfamily.</text>
</comment>
<organism evidence="9 10">
    <name type="scientific">Eiseniibacteriota bacterium</name>
    <dbReference type="NCBI Taxonomy" id="2212470"/>
    <lineage>
        <taxon>Bacteria</taxon>
        <taxon>Candidatus Eiseniibacteriota</taxon>
    </lineage>
</organism>
<dbReference type="InterPro" id="IPR006195">
    <property type="entry name" value="aa-tRNA-synth_II"/>
</dbReference>
<dbReference type="GO" id="GO:0006422">
    <property type="term" value="P:aspartyl-tRNA aminoacylation"/>
    <property type="evidence" value="ECO:0007669"/>
    <property type="project" value="UniProtKB-UniRule"/>
</dbReference>
<dbReference type="Pfam" id="PF01336">
    <property type="entry name" value="tRNA_anti-codon"/>
    <property type="match status" value="1"/>
</dbReference>
<feature type="site" description="Important for tRNA non-discrimination" evidence="7">
    <location>
        <position position="91"/>
    </location>
</feature>
<dbReference type="InterPro" id="IPR047089">
    <property type="entry name" value="Asp-tRNA-ligase_1_N"/>
</dbReference>
<dbReference type="GO" id="GO:0003676">
    <property type="term" value="F:nucleic acid binding"/>
    <property type="evidence" value="ECO:0007669"/>
    <property type="project" value="InterPro"/>
</dbReference>
<comment type="caution">
    <text evidence="9">The sequence shown here is derived from an EMBL/GenBank/DDBJ whole genome shotgun (WGS) entry which is preliminary data.</text>
</comment>
<comment type="function">
    <text evidence="7">Aspartyl-tRNA synthetase with relaxed tRNA specificity since it is able to aspartylate not only its cognate tRNA(Asp) but also tRNA(Asn). Reaction proceeds in two steps: L-aspartate is first activated by ATP to form Asp-AMP and then transferred to the acceptor end of tRNA(Asp/Asn).</text>
</comment>
<dbReference type="NCBIfam" id="TIGR00459">
    <property type="entry name" value="aspS_bact"/>
    <property type="match status" value="1"/>
</dbReference>
<name>A0A538SYA9_UNCEI</name>
<dbReference type="GO" id="GO:0004815">
    <property type="term" value="F:aspartate-tRNA ligase activity"/>
    <property type="evidence" value="ECO:0007669"/>
    <property type="project" value="UniProtKB-UniRule"/>
</dbReference>
<feature type="binding site" evidence="7">
    <location>
        <begin position="230"/>
        <end position="232"/>
    </location>
    <ligand>
        <name>ATP</name>
        <dbReference type="ChEBI" id="CHEBI:30616"/>
    </ligand>
</feature>
<dbReference type="HAMAP" id="MF_00044">
    <property type="entry name" value="Asp_tRNA_synth_type1"/>
    <property type="match status" value="1"/>
</dbReference>
<comment type="catalytic activity">
    <reaction evidence="7">
        <text>tRNA(Asx) + L-aspartate + ATP = L-aspartyl-tRNA(Asx) + AMP + diphosphate</text>
        <dbReference type="Rhea" id="RHEA:18349"/>
        <dbReference type="Rhea" id="RHEA-COMP:9710"/>
        <dbReference type="Rhea" id="RHEA-COMP:9711"/>
        <dbReference type="ChEBI" id="CHEBI:29991"/>
        <dbReference type="ChEBI" id="CHEBI:30616"/>
        <dbReference type="ChEBI" id="CHEBI:33019"/>
        <dbReference type="ChEBI" id="CHEBI:78442"/>
        <dbReference type="ChEBI" id="CHEBI:78516"/>
        <dbReference type="ChEBI" id="CHEBI:456215"/>
        <dbReference type="EC" id="6.1.1.23"/>
    </reaction>
</comment>
<evidence type="ECO:0000259" key="8">
    <source>
        <dbReference type="PROSITE" id="PS50862"/>
    </source>
</evidence>
<dbReference type="NCBIfam" id="NF001750">
    <property type="entry name" value="PRK00476.1"/>
    <property type="match status" value="1"/>
</dbReference>
<keyword evidence="3 7" id="KW-0547">Nucleotide-binding</keyword>
<feature type="binding site" evidence="7">
    <location>
        <position position="500"/>
    </location>
    <ligand>
        <name>L-aspartate</name>
        <dbReference type="ChEBI" id="CHEBI:29991"/>
    </ligand>
</feature>
<feature type="region of interest" description="Aspartate" evidence="7">
    <location>
        <begin position="208"/>
        <end position="211"/>
    </location>
</feature>
<evidence type="ECO:0000256" key="5">
    <source>
        <dbReference type="ARBA" id="ARBA00022917"/>
    </source>
</evidence>
<dbReference type="EMBL" id="VBOU01000001">
    <property type="protein sequence ID" value="TMQ56378.1"/>
    <property type="molecule type" value="Genomic_DNA"/>
</dbReference>
<evidence type="ECO:0000256" key="3">
    <source>
        <dbReference type="ARBA" id="ARBA00022741"/>
    </source>
</evidence>
<evidence type="ECO:0000256" key="1">
    <source>
        <dbReference type="ARBA" id="ARBA00006303"/>
    </source>
</evidence>
<dbReference type="GO" id="GO:0005737">
    <property type="term" value="C:cytoplasm"/>
    <property type="evidence" value="ECO:0007669"/>
    <property type="project" value="UniProtKB-SubCell"/>
</dbReference>
<feature type="binding site" evidence="7">
    <location>
        <position position="230"/>
    </location>
    <ligand>
        <name>L-aspartate</name>
        <dbReference type="ChEBI" id="CHEBI:29991"/>
    </ligand>
</feature>
<dbReference type="InterPro" id="IPR004364">
    <property type="entry name" value="Aa-tRNA-synt_II"/>
</dbReference>
<dbReference type="Proteomes" id="UP000319829">
    <property type="component" value="Unassembled WGS sequence"/>
</dbReference>
<gene>
    <name evidence="7 9" type="primary">aspS</name>
    <name evidence="9" type="ORF">E6K74_00115</name>
</gene>
<proteinExistence type="inferred from homology"/>
<feature type="binding site" evidence="7">
    <location>
        <position position="239"/>
    </location>
    <ligand>
        <name>ATP</name>
        <dbReference type="ChEBI" id="CHEBI:30616"/>
    </ligand>
</feature>
<dbReference type="InterPro" id="IPR004524">
    <property type="entry name" value="Asp-tRNA-ligase_1"/>
</dbReference>
<feature type="binding site" evidence="7">
    <location>
        <position position="184"/>
    </location>
    <ligand>
        <name>L-aspartate</name>
        <dbReference type="ChEBI" id="CHEBI:29991"/>
    </ligand>
</feature>
<dbReference type="InterPro" id="IPR047090">
    <property type="entry name" value="AspRS_core"/>
</dbReference>
<dbReference type="InterPro" id="IPR002312">
    <property type="entry name" value="Asp/Asn-tRNA-synth_IIb"/>
</dbReference>
<dbReference type="SUPFAM" id="SSF55261">
    <property type="entry name" value="GAD domain-like"/>
    <property type="match status" value="1"/>
</dbReference>
<dbReference type="CDD" id="cd04317">
    <property type="entry name" value="EcAspRS_like_N"/>
    <property type="match status" value="1"/>
</dbReference>
<feature type="binding site" evidence="7">
    <location>
        <position position="459"/>
    </location>
    <ligand>
        <name>L-aspartate</name>
        <dbReference type="ChEBI" id="CHEBI:29991"/>
    </ligand>
</feature>
<feature type="domain" description="Aminoacyl-transfer RNA synthetases class-II family profile" evidence="8">
    <location>
        <begin position="154"/>
        <end position="566"/>
    </location>
</feature>
<dbReference type="GO" id="GO:0005524">
    <property type="term" value="F:ATP binding"/>
    <property type="evidence" value="ECO:0007669"/>
    <property type="project" value="UniProtKB-UniRule"/>
</dbReference>
<dbReference type="PANTHER" id="PTHR22594:SF5">
    <property type="entry name" value="ASPARTATE--TRNA LIGASE, MITOCHONDRIAL"/>
    <property type="match status" value="1"/>
</dbReference>
<keyword evidence="4 7" id="KW-0067">ATP-binding</keyword>
<dbReference type="InterPro" id="IPR045864">
    <property type="entry name" value="aa-tRNA-synth_II/BPL/LPL"/>
</dbReference>
<feature type="site" description="Important for tRNA non-discrimination" evidence="7">
    <location>
        <position position="38"/>
    </location>
</feature>
<dbReference type="InterPro" id="IPR004115">
    <property type="entry name" value="GAD-like_sf"/>
</dbReference>
<dbReference type="Gene3D" id="2.40.50.140">
    <property type="entry name" value="Nucleic acid-binding proteins"/>
    <property type="match status" value="1"/>
</dbReference>
<feature type="binding site" evidence="7">
    <location>
        <begin position="545"/>
        <end position="548"/>
    </location>
    <ligand>
        <name>ATP</name>
        <dbReference type="ChEBI" id="CHEBI:30616"/>
    </ligand>
</feature>
<evidence type="ECO:0000256" key="7">
    <source>
        <dbReference type="HAMAP-Rule" id="MF_00044"/>
    </source>
</evidence>
<dbReference type="Gene3D" id="3.30.1360.30">
    <property type="entry name" value="GAD-like domain"/>
    <property type="match status" value="1"/>
</dbReference>
<protein>
    <recommendedName>
        <fullName evidence="7">Aspartate--tRNA(Asp/Asn) ligase</fullName>
        <ecNumber evidence="7">6.1.1.23</ecNumber>
    </recommendedName>
    <alternativeName>
        <fullName evidence="7">Aspartyl-tRNA synthetase</fullName>
        <shortName evidence="7">AspRS</shortName>
    </alternativeName>
    <alternativeName>
        <fullName evidence="7">Non-discriminating aspartyl-tRNA synthetase</fullName>
        <shortName evidence="7">ND-AspRS</shortName>
    </alternativeName>
</protein>
<keyword evidence="6 7" id="KW-0030">Aminoacyl-tRNA synthetase</keyword>
<dbReference type="Pfam" id="PF00152">
    <property type="entry name" value="tRNA-synt_2"/>
    <property type="match status" value="1"/>
</dbReference>
<dbReference type="PANTHER" id="PTHR22594">
    <property type="entry name" value="ASPARTYL/LYSYL-TRNA SYNTHETASE"/>
    <property type="match status" value="1"/>
</dbReference>
<evidence type="ECO:0000256" key="6">
    <source>
        <dbReference type="ARBA" id="ARBA00023146"/>
    </source>
</evidence>
<evidence type="ECO:0000256" key="4">
    <source>
        <dbReference type="ARBA" id="ARBA00022840"/>
    </source>
</evidence>
<dbReference type="SUPFAM" id="SSF55681">
    <property type="entry name" value="Class II aaRS and biotin synthetases"/>
    <property type="match status" value="1"/>
</dbReference>
<comment type="subcellular location">
    <subcellularLocation>
        <location evidence="7">Cytoplasm</location>
    </subcellularLocation>
</comment>
<dbReference type="InterPro" id="IPR029351">
    <property type="entry name" value="GAD_dom"/>
</dbReference>
<dbReference type="GO" id="GO:0050560">
    <property type="term" value="F:aspartate-tRNA(Asn) ligase activity"/>
    <property type="evidence" value="ECO:0007669"/>
    <property type="project" value="UniProtKB-EC"/>
</dbReference>
<dbReference type="EC" id="6.1.1.23" evidence="7"/>
<evidence type="ECO:0000313" key="10">
    <source>
        <dbReference type="Proteomes" id="UP000319829"/>
    </source>
</evidence>
<feature type="binding site" evidence="7">
    <location>
        <position position="493"/>
    </location>
    <ligand>
        <name>ATP</name>
        <dbReference type="ChEBI" id="CHEBI:30616"/>
    </ligand>
</feature>
<dbReference type="AlphaFoldDB" id="A0A538SYA9"/>
<evidence type="ECO:0000256" key="2">
    <source>
        <dbReference type="ARBA" id="ARBA00022598"/>
    </source>
</evidence>
<dbReference type="SUPFAM" id="SSF50249">
    <property type="entry name" value="Nucleic acid-binding proteins"/>
    <property type="match status" value="1"/>
</dbReference>